<gene>
    <name evidence="2" type="ORF">EDC62_1236</name>
</gene>
<dbReference type="EMBL" id="RKQL01000002">
    <property type="protein sequence ID" value="RPE70749.1"/>
    <property type="molecule type" value="Genomic_DNA"/>
</dbReference>
<comment type="caution">
    <text evidence="2">The sequence shown here is derived from an EMBL/GenBank/DDBJ whole genome shotgun (WGS) entry which is preliminary data.</text>
</comment>
<dbReference type="RefSeq" id="WP_124221653.1">
    <property type="nucleotide sequence ID" value="NZ_RKQL01000002.1"/>
</dbReference>
<protein>
    <submittedName>
        <fullName evidence="2">Uncharacterized protein</fullName>
    </submittedName>
</protein>
<organism evidence="2 3">
    <name type="scientific">Tibeticola sediminis</name>
    <dbReference type="NCBI Taxonomy" id="1917811"/>
    <lineage>
        <taxon>Bacteria</taxon>
        <taxon>Pseudomonadati</taxon>
        <taxon>Pseudomonadota</taxon>
        <taxon>Betaproteobacteria</taxon>
        <taxon>Burkholderiales</taxon>
        <taxon>Comamonadaceae</taxon>
        <taxon>Tibeticola</taxon>
    </lineage>
</organism>
<reference evidence="2 3" key="1">
    <citation type="submission" date="2018-11" db="EMBL/GenBank/DDBJ databases">
        <title>Genomic Encyclopedia of Type Strains, Phase IV (KMG-IV): sequencing the most valuable type-strain genomes for metagenomic binning, comparative biology and taxonomic classification.</title>
        <authorList>
            <person name="Goeker M."/>
        </authorList>
    </citation>
    <scope>NUCLEOTIDE SEQUENCE [LARGE SCALE GENOMIC DNA]</scope>
    <source>
        <strain evidence="2 3">DSM 101684</strain>
    </source>
</reference>
<dbReference type="OrthoDB" id="8909104at2"/>
<sequence length="140" mass="14286">MKLLLNGLGFLLCVGAGSAAFAAPGEDPLPLTGPVGHPTMLTPPPPASGQIDGNPEMPAWIKAKVARYEAKAFSATADDGSIYTDNTVVATSQAQGFTKTCVQEVGSVTSSLGPQGSAKTSTGSQQQIVVLRGDLVNICR</sequence>
<evidence type="ECO:0000313" key="2">
    <source>
        <dbReference type="EMBL" id="RPE70749.1"/>
    </source>
</evidence>
<proteinExistence type="predicted"/>
<keyword evidence="3" id="KW-1185">Reference proteome</keyword>
<accession>A0A3N4UTF8</accession>
<dbReference type="AlphaFoldDB" id="A0A3N4UTF8"/>
<keyword evidence="1" id="KW-0732">Signal</keyword>
<evidence type="ECO:0000313" key="3">
    <source>
        <dbReference type="Proteomes" id="UP000272193"/>
    </source>
</evidence>
<dbReference type="Proteomes" id="UP000272193">
    <property type="component" value="Unassembled WGS sequence"/>
</dbReference>
<evidence type="ECO:0000256" key="1">
    <source>
        <dbReference type="SAM" id="SignalP"/>
    </source>
</evidence>
<feature type="signal peptide" evidence="1">
    <location>
        <begin position="1"/>
        <end position="22"/>
    </location>
</feature>
<name>A0A3N4UTF8_9BURK</name>
<feature type="chain" id="PRO_5017998706" evidence="1">
    <location>
        <begin position="23"/>
        <end position="140"/>
    </location>
</feature>